<evidence type="ECO:0000313" key="1">
    <source>
        <dbReference type="EMBL" id="OHX19564.1"/>
    </source>
</evidence>
<reference evidence="1 2" key="1">
    <citation type="submission" date="2016-09" db="EMBL/GenBank/DDBJ databases">
        <title>Chromobacterium muskegensis sp. nov., an insecticidal bacterium isolated from Sphagnum bogs.</title>
        <authorList>
            <person name="Sparks M.E."/>
            <person name="Blackburn M.B."/>
            <person name="Gundersen-Rindal D.E."/>
            <person name="Mitchell A."/>
            <person name="Farrar R."/>
            <person name="Kuhar D."/>
        </authorList>
    </citation>
    <scope>NUCLEOTIDE SEQUENCE [LARGE SCALE GENOMIC DNA]</scope>
    <source>
        <strain evidence="1 2">14B-1</strain>
    </source>
</reference>
<sequence length="178" mass="19505">MNTQSTPLIVGVEAGLTISASADETTVQYNMDVRDMVINKLEDLHAILYCAAGCQEHQMRTLPTLLAACADAVTEIRMMAVLAMSPVITHGPAPDDDCEDDTKLDPAHLASCSEEHEAELDATLGLKEITFKMEQTLFDDLQAIAASQKLVDYRPVVRQVLTEFIARSKEQPERGPAF</sequence>
<dbReference type="Proteomes" id="UP000180280">
    <property type="component" value="Unassembled WGS sequence"/>
</dbReference>
<protein>
    <submittedName>
        <fullName evidence="1">Uncharacterized protein</fullName>
    </submittedName>
</protein>
<organism evidence="1 2">
    <name type="scientific">Chromobacterium sphagni</name>
    <dbReference type="NCBI Taxonomy" id="1903179"/>
    <lineage>
        <taxon>Bacteria</taxon>
        <taxon>Pseudomonadati</taxon>
        <taxon>Pseudomonadota</taxon>
        <taxon>Betaproteobacteria</taxon>
        <taxon>Neisseriales</taxon>
        <taxon>Chromobacteriaceae</taxon>
        <taxon>Chromobacterium</taxon>
    </lineage>
</organism>
<evidence type="ECO:0000313" key="2">
    <source>
        <dbReference type="Proteomes" id="UP000180280"/>
    </source>
</evidence>
<accession>A0ABX3CBA1</accession>
<name>A0ABX3CBA1_9NEIS</name>
<dbReference type="EMBL" id="MKCT01000032">
    <property type="protein sequence ID" value="OHX19564.1"/>
    <property type="molecule type" value="Genomic_DNA"/>
</dbReference>
<dbReference type="RefSeq" id="WP_071113467.1">
    <property type="nucleotide sequence ID" value="NZ_MKCT01000032.1"/>
</dbReference>
<proteinExistence type="predicted"/>
<comment type="caution">
    <text evidence="1">The sequence shown here is derived from an EMBL/GenBank/DDBJ whole genome shotgun (WGS) entry which is preliminary data.</text>
</comment>
<gene>
    <name evidence="1" type="ORF">BI344_17825</name>
</gene>
<keyword evidence="2" id="KW-1185">Reference proteome</keyword>